<evidence type="ECO:0000256" key="2">
    <source>
        <dbReference type="ARBA" id="ARBA00022448"/>
    </source>
</evidence>
<dbReference type="CDD" id="cd01136">
    <property type="entry name" value="ATPase_flagellum-secretory_path_III"/>
    <property type="match status" value="1"/>
</dbReference>
<protein>
    <submittedName>
        <fullName evidence="9">Flagellum-specific ATP synthase</fullName>
        <ecNumber evidence="9">3.6.3.14</ecNumber>
    </submittedName>
</protein>
<dbReference type="PATRIC" id="fig|1813736.3.peg.3874"/>
<dbReference type="SUPFAM" id="SSF52540">
    <property type="entry name" value="P-loop containing nucleoside triphosphate hydrolases"/>
    <property type="match status" value="1"/>
</dbReference>
<keyword evidence="5" id="KW-0067">ATP-binding</keyword>
<dbReference type="GO" id="GO:0005737">
    <property type="term" value="C:cytoplasm"/>
    <property type="evidence" value="ECO:0007669"/>
    <property type="project" value="UniProtKB-SubCell"/>
</dbReference>
<dbReference type="Pfam" id="PF02874">
    <property type="entry name" value="ATP-synt_ab_N"/>
    <property type="match status" value="1"/>
</dbReference>
<keyword evidence="10" id="KW-1185">Reference proteome</keyword>
<dbReference type="InterPro" id="IPR000194">
    <property type="entry name" value="ATPase_F1/V1/A1_a/bsu_nucl-bd"/>
</dbReference>
<keyword evidence="7" id="KW-1278">Translocase</keyword>
<dbReference type="NCBIfam" id="TIGR01026">
    <property type="entry name" value="fliI_yscN"/>
    <property type="match status" value="1"/>
</dbReference>
<evidence type="ECO:0000259" key="8">
    <source>
        <dbReference type="SMART" id="SM00382"/>
    </source>
</evidence>
<dbReference type="InterPro" id="IPR027417">
    <property type="entry name" value="P-loop_NTPase"/>
</dbReference>
<dbReference type="GO" id="GO:0016887">
    <property type="term" value="F:ATP hydrolysis activity"/>
    <property type="evidence" value="ECO:0007669"/>
    <property type="project" value="InterPro"/>
</dbReference>
<dbReference type="PRINTS" id="PR00364">
    <property type="entry name" value="DISEASERSIST"/>
</dbReference>
<dbReference type="KEGG" id="abac:LuPra_03665"/>
<dbReference type="Pfam" id="PF00006">
    <property type="entry name" value="ATP-synt_ab"/>
    <property type="match status" value="1"/>
</dbReference>
<keyword evidence="2" id="KW-0813">Transport</keyword>
<keyword evidence="4" id="KW-0547">Nucleotide-binding</keyword>
<dbReference type="InterPro" id="IPR003593">
    <property type="entry name" value="AAA+_ATPase"/>
</dbReference>
<dbReference type="InterPro" id="IPR004100">
    <property type="entry name" value="ATPase_F1/V1/A1_a/bsu_N"/>
</dbReference>
<evidence type="ECO:0000256" key="5">
    <source>
        <dbReference type="ARBA" id="ARBA00022840"/>
    </source>
</evidence>
<keyword evidence="3" id="KW-0963">Cytoplasm</keyword>
<evidence type="ECO:0000313" key="10">
    <source>
        <dbReference type="Proteomes" id="UP000076079"/>
    </source>
</evidence>
<evidence type="ECO:0000256" key="3">
    <source>
        <dbReference type="ARBA" id="ARBA00022490"/>
    </source>
</evidence>
<comment type="subcellular location">
    <subcellularLocation>
        <location evidence="1">Cytoplasm</location>
    </subcellularLocation>
</comment>
<dbReference type="GO" id="GO:0030257">
    <property type="term" value="C:type III protein secretion system complex"/>
    <property type="evidence" value="ECO:0007669"/>
    <property type="project" value="InterPro"/>
</dbReference>
<dbReference type="GO" id="GO:0005524">
    <property type="term" value="F:ATP binding"/>
    <property type="evidence" value="ECO:0007669"/>
    <property type="project" value="UniProtKB-KW"/>
</dbReference>
<dbReference type="OrthoDB" id="9802718at2"/>
<dbReference type="EC" id="3.6.3.14" evidence="9"/>
<dbReference type="Pfam" id="PF18269">
    <property type="entry name" value="T3SS_ATPase_C"/>
    <property type="match status" value="1"/>
</dbReference>
<dbReference type="STRING" id="1855912.LuPra_03665"/>
<dbReference type="InterPro" id="IPR005714">
    <property type="entry name" value="ATPase_T3SS_FliI/YscN"/>
</dbReference>
<reference evidence="10" key="2">
    <citation type="submission" date="2016-04" db="EMBL/GenBank/DDBJ databases">
        <title>First Complete Genome Sequence of a Subdivision 6 Acidobacterium.</title>
        <authorList>
            <person name="Huang S."/>
            <person name="Vieira S."/>
            <person name="Bunk B."/>
            <person name="Riedel T."/>
            <person name="Sproeer C."/>
            <person name="Overmann J."/>
        </authorList>
    </citation>
    <scope>NUCLEOTIDE SEQUENCE [LARGE SCALE GENOMIC DNA]</scope>
    <source>
        <strain evidence="10">DSM 100886 HEG_-6_39</strain>
    </source>
</reference>
<dbReference type="InterPro" id="IPR040627">
    <property type="entry name" value="T3SS_ATPase_C"/>
</dbReference>
<organism evidence="9 10">
    <name type="scientific">Luteitalea pratensis</name>
    <dbReference type="NCBI Taxonomy" id="1855912"/>
    <lineage>
        <taxon>Bacteria</taxon>
        <taxon>Pseudomonadati</taxon>
        <taxon>Acidobacteriota</taxon>
        <taxon>Vicinamibacteria</taxon>
        <taxon>Vicinamibacterales</taxon>
        <taxon>Vicinamibacteraceae</taxon>
        <taxon>Luteitalea</taxon>
    </lineage>
</organism>
<dbReference type="GO" id="GO:0030254">
    <property type="term" value="P:protein secretion by the type III secretion system"/>
    <property type="evidence" value="ECO:0007669"/>
    <property type="project" value="InterPro"/>
</dbReference>
<dbReference type="Gene3D" id="3.40.50.12240">
    <property type="match status" value="1"/>
</dbReference>
<name>A0A143PPD3_LUTPR</name>
<keyword evidence="6" id="KW-0653">Protein transport</keyword>
<gene>
    <name evidence="9" type="primary">fliI</name>
    <name evidence="9" type="ORF">LuPra_03665</name>
</gene>
<dbReference type="InterPro" id="IPR050053">
    <property type="entry name" value="ATPase_alpha/beta_chains"/>
</dbReference>
<dbReference type="AlphaFoldDB" id="A0A143PPD3"/>
<accession>A0A143PPD3</accession>
<sequence>MSVIDFASGFSLARYHEQVQAADPLPMVGQVVRTVGLLVESRGPRVRVGELCELAPRGGEPPLLLEVVGFRDNLLQSVPLGSTTGIRPGDLIVSRGRPASVPVGDALLGRVMDGLCRPLDDLGPLGTTELGPLHPPPLNPLARQPIDIPLGTGVRAIDALLTVGRGQRIGLFGGSGVGKSTLLGMMARGTGADVAVIALVGERGREVRSFLEHDLGPEGRRRSVVVVSTSDNPPLVRLRAAYAATAMAEWFRDQGKHVLLMMDSLTRFAMAQREVGLAAGEPPTAKGYPPSVFGLLPGLLERAGNVQGRGSITAIYTVLVEGDDTNEPVADNVRAILDGHVVLSRALGARNHYPAIDVLSSVSRTMPDVTTADHRRKAGTVRDWLSLVRENEDLVSVGAYVAGSSARIDEALAHREAVDAFLKQPSDDLVEYDGAVQSLEAL</sequence>
<dbReference type="RefSeq" id="WP_110172075.1">
    <property type="nucleotide sequence ID" value="NZ_CP015136.1"/>
</dbReference>
<evidence type="ECO:0000256" key="7">
    <source>
        <dbReference type="ARBA" id="ARBA00022967"/>
    </source>
</evidence>
<dbReference type="Proteomes" id="UP000076079">
    <property type="component" value="Chromosome"/>
</dbReference>
<dbReference type="EMBL" id="CP015136">
    <property type="protein sequence ID" value="AMY10435.1"/>
    <property type="molecule type" value="Genomic_DNA"/>
</dbReference>
<dbReference type="FunFam" id="3.40.50.12240:FF:000002">
    <property type="entry name" value="Flagellum-specific ATP synthase FliI"/>
    <property type="match status" value="1"/>
</dbReference>
<dbReference type="PANTHER" id="PTHR15184">
    <property type="entry name" value="ATP SYNTHASE"/>
    <property type="match status" value="1"/>
</dbReference>
<evidence type="ECO:0000256" key="4">
    <source>
        <dbReference type="ARBA" id="ARBA00022741"/>
    </source>
</evidence>
<reference evidence="9 10" key="1">
    <citation type="journal article" date="2016" name="Genome Announc.">
        <title>First Complete Genome Sequence of a Subdivision 6 Acidobacterium Strain.</title>
        <authorList>
            <person name="Huang S."/>
            <person name="Vieira S."/>
            <person name="Bunk B."/>
            <person name="Riedel T."/>
            <person name="Sproer C."/>
            <person name="Overmann J."/>
        </authorList>
    </citation>
    <scope>NUCLEOTIDE SEQUENCE [LARGE SCALE GENOMIC DNA]</scope>
    <source>
        <strain evidence="10">DSM 100886 HEG_-6_39</strain>
    </source>
</reference>
<dbReference type="SMART" id="SM00382">
    <property type="entry name" value="AAA"/>
    <property type="match status" value="1"/>
</dbReference>
<evidence type="ECO:0000256" key="1">
    <source>
        <dbReference type="ARBA" id="ARBA00004496"/>
    </source>
</evidence>
<proteinExistence type="predicted"/>
<evidence type="ECO:0000256" key="6">
    <source>
        <dbReference type="ARBA" id="ARBA00022927"/>
    </source>
</evidence>
<keyword evidence="9" id="KW-0378">Hydrolase</keyword>
<evidence type="ECO:0000313" key="9">
    <source>
        <dbReference type="EMBL" id="AMY10435.1"/>
    </source>
</evidence>
<dbReference type="PANTHER" id="PTHR15184:SF9">
    <property type="entry name" value="SPI-1 TYPE 3 SECRETION SYSTEM ATPASE"/>
    <property type="match status" value="1"/>
</dbReference>
<dbReference type="GO" id="GO:0046933">
    <property type="term" value="F:proton-transporting ATP synthase activity, rotational mechanism"/>
    <property type="evidence" value="ECO:0007669"/>
    <property type="project" value="TreeGrafter"/>
</dbReference>
<feature type="domain" description="AAA+ ATPase" evidence="8">
    <location>
        <begin position="165"/>
        <end position="347"/>
    </location>
</feature>